<dbReference type="InterPro" id="IPR026881">
    <property type="entry name" value="WYL_dom"/>
</dbReference>
<accession>A0ABN6S4E0</accession>
<dbReference type="InterPro" id="IPR057727">
    <property type="entry name" value="WCX_dom"/>
</dbReference>
<dbReference type="PROSITE" id="PS52050">
    <property type="entry name" value="WYL"/>
    <property type="match status" value="1"/>
</dbReference>
<evidence type="ECO:0000259" key="1">
    <source>
        <dbReference type="Pfam" id="PF13280"/>
    </source>
</evidence>
<dbReference type="InterPro" id="IPR051534">
    <property type="entry name" value="CBASS_pafABC_assoc_protein"/>
</dbReference>
<dbReference type="Proteomes" id="UP001317742">
    <property type="component" value="Chromosome"/>
</dbReference>
<dbReference type="PANTHER" id="PTHR34580:SF1">
    <property type="entry name" value="PROTEIN PAFC"/>
    <property type="match status" value="1"/>
</dbReference>
<dbReference type="EMBL" id="AP026709">
    <property type="protein sequence ID" value="BDQ36828.1"/>
    <property type="molecule type" value="Genomic_DNA"/>
</dbReference>
<dbReference type="Pfam" id="PF13280">
    <property type="entry name" value="WYL"/>
    <property type="match status" value="1"/>
</dbReference>
<proteinExistence type="predicted"/>
<evidence type="ECO:0000259" key="2">
    <source>
        <dbReference type="Pfam" id="PF25583"/>
    </source>
</evidence>
<name>A0ABN6S4E0_9BACT</name>
<evidence type="ECO:0000313" key="4">
    <source>
        <dbReference type="Proteomes" id="UP001317742"/>
    </source>
</evidence>
<sequence length="310" mass="35748">MVNKNSLDSHGTKLLRLFQKLMLEGRRHYQSDLAEYLDCSPQTVMRLIGEIEGTVGTGLEIGTENRRRYYQLKSLASRRTLGLEFEELRYLAICHDLASPHLPQQISARVEKTIFELSTLMADPDYARRNDAQQQQIGFKSKGYIDYTGHFKHIESLIDAAQKRNICLVDYKANSQKEAKNYFYAPGRIITMNGALYVRGHKVSKGLAEKERATTFAIHRIQDVTQTDKTFNFDATIDDEGSFGMSWHEPKRFRIAFDEKTADYVRERTWSEDQKIEDQEDGGLILELTTVSERELMAWVWSFGKLATLL</sequence>
<dbReference type="RefSeq" id="WP_281762708.1">
    <property type="nucleotide sequence ID" value="NZ_AP026709.1"/>
</dbReference>
<gene>
    <name evidence="3" type="ORF">SYK_11880</name>
</gene>
<feature type="domain" description="WCX" evidence="2">
    <location>
        <begin position="252"/>
        <end position="308"/>
    </location>
</feature>
<keyword evidence="4" id="KW-1185">Reference proteome</keyword>
<protein>
    <submittedName>
        <fullName evidence="3">WYL domain-containing protein</fullName>
    </submittedName>
</protein>
<feature type="domain" description="WYL" evidence="1">
    <location>
        <begin position="153"/>
        <end position="225"/>
    </location>
</feature>
<reference evidence="3 4" key="1">
    <citation type="submission" date="2022-08" db="EMBL/GenBank/DDBJ databases">
        <title>Genome Sequence of the sulphate-reducing bacterium, Pseudodesulfovibrio sp. SYK.</title>
        <authorList>
            <person name="Kondo R."/>
            <person name="Kataoka T."/>
        </authorList>
    </citation>
    <scope>NUCLEOTIDE SEQUENCE [LARGE SCALE GENOMIC DNA]</scope>
    <source>
        <strain evidence="3 4">SYK</strain>
    </source>
</reference>
<evidence type="ECO:0000313" key="3">
    <source>
        <dbReference type="EMBL" id="BDQ36828.1"/>
    </source>
</evidence>
<organism evidence="3 4">
    <name type="scientific">Pseudodesulfovibrio nedwellii</name>
    <dbReference type="NCBI Taxonomy" id="2973072"/>
    <lineage>
        <taxon>Bacteria</taxon>
        <taxon>Pseudomonadati</taxon>
        <taxon>Thermodesulfobacteriota</taxon>
        <taxon>Desulfovibrionia</taxon>
        <taxon>Desulfovibrionales</taxon>
        <taxon>Desulfovibrionaceae</taxon>
    </lineage>
</organism>
<dbReference type="PANTHER" id="PTHR34580">
    <property type="match status" value="1"/>
</dbReference>
<dbReference type="Pfam" id="PF25583">
    <property type="entry name" value="WCX"/>
    <property type="match status" value="1"/>
</dbReference>